<organism evidence="2">
    <name type="scientific">Laccaria bicolor (strain S238N-H82 / ATCC MYA-4686)</name>
    <name type="common">Bicoloured deceiver</name>
    <name type="synonym">Laccaria laccata var. bicolor</name>
    <dbReference type="NCBI Taxonomy" id="486041"/>
    <lineage>
        <taxon>Eukaryota</taxon>
        <taxon>Fungi</taxon>
        <taxon>Dikarya</taxon>
        <taxon>Basidiomycota</taxon>
        <taxon>Agaricomycotina</taxon>
        <taxon>Agaricomycetes</taxon>
        <taxon>Agaricomycetidae</taxon>
        <taxon>Agaricales</taxon>
        <taxon>Agaricineae</taxon>
        <taxon>Hydnangiaceae</taxon>
        <taxon>Laccaria</taxon>
    </lineage>
</organism>
<sequence length="234" mass="26388">MSSTCNLILQVNTWRTPVASGFVIYDEGESSSQLCGNKVQVTPRPTELSPGDNCRDCPLQCSYGEALQLKMFEDISRQSKDGSHDKDRSLMCFLCAIGSSVHCWGRRSTFNLQGCDTKTTKVTHYMYKQVFMRFVVQSHMQTLYLLDKDISAPPVLVSPIKRCQRAAAPGINKQSDLEVWELSDEDIIAAAKTTWCSDAYDHYSVSLQHASHVRISILWLFGHIQRLQKVLVTC</sequence>
<dbReference type="EMBL" id="DS547109">
    <property type="protein sequence ID" value="EDR06268.1"/>
    <property type="molecule type" value="Genomic_DNA"/>
</dbReference>
<accession>B0DGH2</accession>
<name>B0DGH2_LACBS</name>
<dbReference type="Proteomes" id="UP000001194">
    <property type="component" value="Unassembled WGS sequence"/>
</dbReference>
<protein>
    <submittedName>
        <fullName evidence="1">Predicted protein</fullName>
    </submittedName>
</protein>
<proteinExistence type="predicted"/>
<dbReference type="InParanoid" id="B0DGH2"/>
<evidence type="ECO:0000313" key="1">
    <source>
        <dbReference type="EMBL" id="EDR06268.1"/>
    </source>
</evidence>
<reference evidence="1 2" key="1">
    <citation type="journal article" date="2008" name="Nature">
        <title>The genome of Laccaria bicolor provides insights into mycorrhizal symbiosis.</title>
        <authorList>
            <person name="Martin F."/>
            <person name="Aerts A."/>
            <person name="Ahren D."/>
            <person name="Brun A."/>
            <person name="Danchin E.G.J."/>
            <person name="Duchaussoy F."/>
            <person name="Gibon J."/>
            <person name="Kohler A."/>
            <person name="Lindquist E."/>
            <person name="Pereda V."/>
            <person name="Salamov A."/>
            <person name="Shapiro H.J."/>
            <person name="Wuyts J."/>
            <person name="Blaudez D."/>
            <person name="Buee M."/>
            <person name="Brokstein P."/>
            <person name="Canbaeck B."/>
            <person name="Cohen D."/>
            <person name="Courty P.E."/>
            <person name="Coutinho P.M."/>
            <person name="Delaruelle C."/>
            <person name="Detter J.C."/>
            <person name="Deveau A."/>
            <person name="DiFazio S."/>
            <person name="Duplessis S."/>
            <person name="Fraissinet-Tachet L."/>
            <person name="Lucic E."/>
            <person name="Frey-Klett P."/>
            <person name="Fourrey C."/>
            <person name="Feussner I."/>
            <person name="Gay G."/>
            <person name="Grimwood J."/>
            <person name="Hoegger P.J."/>
            <person name="Jain P."/>
            <person name="Kilaru S."/>
            <person name="Labbe J."/>
            <person name="Lin Y.C."/>
            <person name="Legue V."/>
            <person name="Le Tacon F."/>
            <person name="Marmeisse R."/>
            <person name="Melayah D."/>
            <person name="Montanini B."/>
            <person name="Muratet M."/>
            <person name="Nehls U."/>
            <person name="Niculita-Hirzel H."/>
            <person name="Oudot-Le Secq M.P."/>
            <person name="Peter M."/>
            <person name="Quesneville H."/>
            <person name="Rajashekar B."/>
            <person name="Reich M."/>
            <person name="Rouhier N."/>
            <person name="Schmutz J."/>
            <person name="Yin T."/>
            <person name="Chalot M."/>
            <person name="Henrissat B."/>
            <person name="Kuees U."/>
            <person name="Lucas S."/>
            <person name="Van de Peer Y."/>
            <person name="Podila G.K."/>
            <person name="Polle A."/>
            <person name="Pukkila P.J."/>
            <person name="Richardson P.M."/>
            <person name="Rouze P."/>
            <person name="Sanders I.R."/>
            <person name="Stajich J.E."/>
            <person name="Tunlid A."/>
            <person name="Tuskan G."/>
            <person name="Grigoriev I.V."/>
        </authorList>
    </citation>
    <scope>NUCLEOTIDE SEQUENCE [LARGE SCALE GENOMIC DNA]</scope>
    <source>
        <strain evidence="2">S238N-H82 / ATCC MYA-4686</strain>
    </source>
</reference>
<dbReference type="KEGG" id="lbc:LACBIDRAFT_328931"/>
<dbReference type="AlphaFoldDB" id="B0DGH2"/>
<keyword evidence="2" id="KW-1185">Reference proteome</keyword>
<dbReference type="RefSeq" id="XP_001883129.1">
    <property type="nucleotide sequence ID" value="XM_001883094.1"/>
</dbReference>
<dbReference type="GeneID" id="6078718"/>
<gene>
    <name evidence="1" type="ORF">LACBIDRAFT_328931</name>
</gene>
<evidence type="ECO:0000313" key="2">
    <source>
        <dbReference type="Proteomes" id="UP000001194"/>
    </source>
</evidence>
<dbReference type="HOGENOM" id="CLU_1185187_0_0_1"/>
<dbReference type="OrthoDB" id="3020297at2759"/>